<organism evidence="11 12">
    <name type="scientific">Virgibacillus halodenitrificans</name>
    <name type="common">Bacillus halodenitrificans</name>
    <dbReference type="NCBI Taxonomy" id="1482"/>
    <lineage>
        <taxon>Bacteria</taxon>
        <taxon>Bacillati</taxon>
        <taxon>Bacillota</taxon>
        <taxon>Bacilli</taxon>
        <taxon>Bacillales</taxon>
        <taxon>Bacillaceae</taxon>
        <taxon>Virgibacillus</taxon>
    </lineage>
</organism>
<comment type="caution">
    <text evidence="11">The sequence shown here is derived from an EMBL/GenBank/DDBJ whole genome shotgun (WGS) entry which is preliminary data.</text>
</comment>
<dbReference type="InterPro" id="IPR054470">
    <property type="entry name" value="FIMAH_dom"/>
</dbReference>
<accession>A0ABR7VHH4</accession>
<evidence type="ECO:0000259" key="10">
    <source>
        <dbReference type="Pfam" id="PF22888"/>
    </source>
</evidence>
<evidence type="ECO:0000256" key="4">
    <source>
        <dbReference type="ARBA" id="ARBA00022801"/>
    </source>
</evidence>
<dbReference type="RefSeq" id="WP_189776802.1">
    <property type="nucleotide sequence ID" value="NZ_JACWEZ010000001.1"/>
</dbReference>
<keyword evidence="12" id="KW-1185">Reference proteome</keyword>
<evidence type="ECO:0000259" key="8">
    <source>
        <dbReference type="Pfam" id="PF00754"/>
    </source>
</evidence>
<feature type="domain" description="F5/8 type C" evidence="8">
    <location>
        <begin position="888"/>
        <end position="989"/>
    </location>
</feature>
<feature type="domain" description="FIMAH" evidence="10">
    <location>
        <begin position="1158"/>
        <end position="1229"/>
    </location>
</feature>
<dbReference type="Gene3D" id="2.60.120.260">
    <property type="entry name" value="Galactose-binding domain-like"/>
    <property type="match status" value="1"/>
</dbReference>
<evidence type="ECO:0000313" key="11">
    <source>
        <dbReference type="EMBL" id="MBD1221369.1"/>
    </source>
</evidence>
<evidence type="ECO:0000313" key="12">
    <source>
        <dbReference type="Proteomes" id="UP000621631"/>
    </source>
</evidence>
<dbReference type="InterPro" id="IPR008979">
    <property type="entry name" value="Galactose-bd-like_sf"/>
</dbReference>
<sequence>MKKNNHLMKRNLNGKRRPSIQRDSKSCRRRGWSILFVCMLLLPSFPFSPNVSQAATQNSDLLDIAFGGAFSSDAGYTNSTGELMDGNVTRRTGMEDISNGSVQLNGGRDGVDFNPRVDIGTDTVDMPLIVETVFNPEQEAKNLNTLLSVGGNMYVRYTDSQTIEYGFEVNNNGHWSSVKETIPAPKAGEDHSLALFYEPTSKGATMQVFLDGRALPAVTSENGGAPMANVDNAIGFGNEVHKGGLNRGFKGTISRAVVTSYEGDFDPSLLKTMNLSQVNRSLLVFGTGSLDESIYTASEDEVTKGDVKIIDGEITGTGRINLNGENSQIVFETTDPLAKDGVLEGNYIAEILAESSAVEPGVTLIDLAGALTIRRSMEGEAIDILVEGQQKQSIDISGKLNKDHLHLSLIYTKNKENEYVVTVMLGDQQLGDKLILTEELSVNRDSVIFAGDGADADGKRLTGEVYGVAFSSLEGKFGNDFLGLLGGPCTVPADLEPSNRIEINANECSYALAEKASLVRPKPKQVKWQQYEQTAFIHYGINTYYGVEWGGFNLDPNMFQPTDLDTDQWARTLKESGFKMAVITVKHHDGFTLYPSRYTDFGVGSSSWKNGNGDVLREFVDSMRKYGLKVGVYLSPADHQAYSDGIFANGSERQTRNIPTLVEGDDRIGDTTLPTFELAATDYGEMLLNQLYEVLTEYGQIDEVWFDGAQGNIPGNAVENYDWDSYYELINSLQPEAVVAVTGHDVRWVGNESGFARENEWSVLGAGIGENGRQYYYPSFKSPDLGSRKALTEAAANGMDYLTWWPAEVDVSIRPGWFYHDNQQPKSVDQLRNIYYNSVARNSVLLLNIPPNKDGKFAEQDVERLKEWHKSIKRDFAINHAEEAVITAENGDEDTDPTNVTDSDYDTDWKSSTKDAGSMIFTFDKEVEVDRIVLQENIHHGQQVESFAIEAFIDGEWEKIHENNAIGYKRIVSLPETVSSTKYRVQILKSRGVYHFSEIGLYQTLPEGKAMVDLEGQDSVVAGDTLELDYSLSELPEKMTEGGVTSHELTINYNKDLFSFDSVESLLPESLRVVDTQENNPGELQITAVSEGEGVGTEQPILKFKWKSRIHAVETNTSFTISDAKLKDQEGIEAEAVKATHYVQLKPTEIEINPGYIIKKLDEYLANGDIKKSLYKQLSNRLKQAEHHKAREQNKQAIKKLQDFQKHLNKASDASITDNVRLQLDDYVQFLEDLWAK</sequence>
<keyword evidence="5" id="KW-0326">Glycosidase</keyword>
<reference evidence="11 12" key="1">
    <citation type="submission" date="2020-09" db="EMBL/GenBank/DDBJ databases">
        <title>Draft Genome Sequences of Oil-Oxidizing Bacteria Halomonas titanicae, Marinobacter lutaoensis, and Virgibacillus halodenitrificans Isolated from Highly Saline Environments.</title>
        <authorList>
            <person name="Grouzdev D.S."/>
            <person name="Sokolova D.S."/>
            <person name="Semenova E.M."/>
            <person name="Borzenkov I.A."/>
            <person name="Bidzhieva S.K."/>
            <person name="Poltaraus A.B."/>
            <person name="Nazina T.N."/>
        </authorList>
    </citation>
    <scope>NUCLEOTIDE SEQUENCE [LARGE SCALE GENOMIC DNA]</scope>
    <source>
        <strain evidence="11 12">VKM B-3472D</strain>
    </source>
</reference>
<dbReference type="EMBL" id="JACWEZ010000001">
    <property type="protein sequence ID" value="MBD1221369.1"/>
    <property type="molecule type" value="Genomic_DNA"/>
</dbReference>
<evidence type="ECO:0000256" key="1">
    <source>
        <dbReference type="ARBA" id="ARBA00007951"/>
    </source>
</evidence>
<dbReference type="PANTHER" id="PTHR10030">
    <property type="entry name" value="ALPHA-L-FUCOSIDASE"/>
    <property type="match status" value="1"/>
</dbReference>
<keyword evidence="4" id="KW-0378">Hydrolase</keyword>
<dbReference type="SUPFAM" id="SSF51445">
    <property type="entry name" value="(Trans)glycosidases"/>
    <property type="match status" value="1"/>
</dbReference>
<dbReference type="InterPro" id="IPR000933">
    <property type="entry name" value="Glyco_hydro_29"/>
</dbReference>
<evidence type="ECO:0000256" key="5">
    <source>
        <dbReference type="ARBA" id="ARBA00023295"/>
    </source>
</evidence>
<comment type="similarity">
    <text evidence="1">Belongs to the glycosyl hydrolase 29 family.</text>
</comment>
<dbReference type="Pfam" id="PF00754">
    <property type="entry name" value="F5_F8_type_C"/>
    <property type="match status" value="1"/>
</dbReference>
<evidence type="ECO:0000259" key="9">
    <source>
        <dbReference type="Pfam" id="PF01120"/>
    </source>
</evidence>
<protein>
    <recommendedName>
        <fullName evidence="2">alpha-L-fucosidase</fullName>
        <ecNumber evidence="2">3.2.1.51</ecNumber>
    </recommendedName>
</protein>
<dbReference type="CDD" id="cd08547">
    <property type="entry name" value="Type_II_cohesin"/>
    <property type="match status" value="1"/>
</dbReference>
<dbReference type="Gene3D" id="3.20.20.80">
    <property type="entry name" value="Glycosidases"/>
    <property type="match status" value="1"/>
</dbReference>
<gene>
    <name evidence="11" type="ORF">IC602_01945</name>
</gene>
<name>A0ABR7VHH4_VIRHA</name>
<keyword evidence="6" id="KW-0175">Coiled coil</keyword>
<dbReference type="SUPFAM" id="SSF49899">
    <property type="entry name" value="Concanavalin A-like lectins/glucanases"/>
    <property type="match status" value="1"/>
</dbReference>
<dbReference type="Pfam" id="PF01120">
    <property type="entry name" value="Alpha_L_fucos"/>
    <property type="match status" value="1"/>
</dbReference>
<dbReference type="Pfam" id="PF22888">
    <property type="entry name" value="FIMAH"/>
    <property type="match status" value="1"/>
</dbReference>
<feature type="coiled-coil region" evidence="6">
    <location>
        <begin position="1175"/>
        <end position="1214"/>
    </location>
</feature>
<feature type="region of interest" description="Disordered" evidence="7">
    <location>
        <begin position="1"/>
        <end position="25"/>
    </location>
</feature>
<proteinExistence type="inferred from homology"/>
<evidence type="ECO:0000256" key="3">
    <source>
        <dbReference type="ARBA" id="ARBA00022729"/>
    </source>
</evidence>
<dbReference type="SMART" id="SM00812">
    <property type="entry name" value="Alpha_L_fucos"/>
    <property type="match status" value="1"/>
</dbReference>
<dbReference type="EC" id="3.2.1.51" evidence="2"/>
<evidence type="ECO:0000256" key="7">
    <source>
        <dbReference type="SAM" id="MobiDB-lite"/>
    </source>
</evidence>
<evidence type="ECO:0000256" key="2">
    <source>
        <dbReference type="ARBA" id="ARBA00012662"/>
    </source>
</evidence>
<dbReference type="InterPro" id="IPR017853">
    <property type="entry name" value="GH"/>
</dbReference>
<dbReference type="Gene3D" id="2.60.40.680">
    <property type="match status" value="1"/>
</dbReference>
<feature type="domain" description="Glycoside hydrolase family 29 N-terminal" evidence="9">
    <location>
        <begin position="529"/>
        <end position="867"/>
    </location>
</feature>
<dbReference type="PANTHER" id="PTHR10030:SF37">
    <property type="entry name" value="ALPHA-L-FUCOSIDASE-RELATED"/>
    <property type="match status" value="1"/>
</dbReference>
<evidence type="ECO:0000256" key="6">
    <source>
        <dbReference type="SAM" id="Coils"/>
    </source>
</evidence>
<keyword evidence="3" id="KW-0732">Signal</keyword>
<dbReference type="Proteomes" id="UP000621631">
    <property type="component" value="Unassembled WGS sequence"/>
</dbReference>
<dbReference type="InterPro" id="IPR000421">
    <property type="entry name" value="FA58C"/>
</dbReference>
<dbReference type="SUPFAM" id="SSF49785">
    <property type="entry name" value="Galactose-binding domain-like"/>
    <property type="match status" value="1"/>
</dbReference>
<dbReference type="InterPro" id="IPR013320">
    <property type="entry name" value="ConA-like_dom_sf"/>
</dbReference>
<dbReference type="Gene3D" id="2.60.120.200">
    <property type="match status" value="1"/>
</dbReference>
<dbReference type="InterPro" id="IPR008965">
    <property type="entry name" value="CBM2/CBM3_carb-bd_dom_sf"/>
</dbReference>
<feature type="compositionally biased region" description="Basic residues" evidence="7">
    <location>
        <begin position="1"/>
        <end position="19"/>
    </location>
</feature>
<dbReference type="SUPFAM" id="SSF49384">
    <property type="entry name" value="Carbohydrate-binding domain"/>
    <property type="match status" value="1"/>
</dbReference>
<dbReference type="InterPro" id="IPR057739">
    <property type="entry name" value="Glyco_hydro_29_N"/>
</dbReference>